<reference evidence="7 8" key="1">
    <citation type="journal article" date="2019" name="Commun. Biol.">
        <title>The bagworm genome reveals a unique fibroin gene that provides high tensile strength.</title>
        <authorList>
            <person name="Kono N."/>
            <person name="Nakamura H."/>
            <person name="Ohtoshi R."/>
            <person name="Tomita M."/>
            <person name="Numata K."/>
            <person name="Arakawa K."/>
        </authorList>
    </citation>
    <scope>NUCLEOTIDE SEQUENCE [LARGE SCALE GENOMIC DNA]</scope>
</reference>
<dbReference type="GO" id="GO:0005737">
    <property type="term" value="C:cytoplasm"/>
    <property type="evidence" value="ECO:0007669"/>
    <property type="project" value="TreeGrafter"/>
</dbReference>
<dbReference type="Pfam" id="PF00635">
    <property type="entry name" value="Motile_Sperm"/>
    <property type="match status" value="1"/>
</dbReference>
<evidence type="ECO:0000256" key="2">
    <source>
        <dbReference type="ARBA" id="ARBA00022692"/>
    </source>
</evidence>
<comment type="subcellular location">
    <subcellularLocation>
        <location evidence="1">Membrane</location>
        <topology evidence="1">Multi-pass membrane protein</topology>
    </subcellularLocation>
</comment>
<comment type="caution">
    <text evidence="7">The sequence shown here is derived from an EMBL/GenBank/DDBJ whole genome shotgun (WGS) entry which is preliminary data.</text>
</comment>
<dbReference type="InterPro" id="IPR008962">
    <property type="entry name" value="PapD-like_sf"/>
</dbReference>
<gene>
    <name evidence="7" type="primary">Mospd1</name>
    <name evidence="7" type="ORF">EVAR_88188_1</name>
</gene>
<keyword evidence="8" id="KW-1185">Reference proteome</keyword>
<accession>A0A4C1WF22</accession>
<feature type="domain" description="MSP" evidence="6">
    <location>
        <begin position="1"/>
        <end position="124"/>
    </location>
</feature>
<evidence type="ECO:0000313" key="8">
    <source>
        <dbReference type="Proteomes" id="UP000299102"/>
    </source>
</evidence>
<keyword evidence="2" id="KW-0812">Transmembrane</keyword>
<evidence type="ECO:0000256" key="5">
    <source>
        <dbReference type="SAM" id="MobiDB-lite"/>
    </source>
</evidence>
<keyword evidence="4" id="KW-0472">Membrane</keyword>
<dbReference type="EMBL" id="BGZK01000529">
    <property type="protein sequence ID" value="GBP48727.1"/>
    <property type="molecule type" value="Genomic_DNA"/>
</dbReference>
<evidence type="ECO:0000256" key="3">
    <source>
        <dbReference type="ARBA" id="ARBA00022989"/>
    </source>
</evidence>
<dbReference type="STRING" id="151549.A0A4C1WF22"/>
<dbReference type="Gene3D" id="2.60.40.10">
    <property type="entry name" value="Immunoglobulins"/>
    <property type="match status" value="1"/>
</dbReference>
<organism evidence="7 8">
    <name type="scientific">Eumeta variegata</name>
    <name type="common">Bagworm moth</name>
    <name type="synonym">Eumeta japonica</name>
    <dbReference type="NCBI Taxonomy" id="151549"/>
    <lineage>
        <taxon>Eukaryota</taxon>
        <taxon>Metazoa</taxon>
        <taxon>Ecdysozoa</taxon>
        <taxon>Arthropoda</taxon>
        <taxon>Hexapoda</taxon>
        <taxon>Insecta</taxon>
        <taxon>Pterygota</taxon>
        <taxon>Neoptera</taxon>
        <taxon>Endopterygota</taxon>
        <taxon>Lepidoptera</taxon>
        <taxon>Glossata</taxon>
        <taxon>Ditrysia</taxon>
        <taxon>Tineoidea</taxon>
        <taxon>Psychidae</taxon>
        <taxon>Oiketicinae</taxon>
        <taxon>Eumeta</taxon>
    </lineage>
</organism>
<proteinExistence type="predicted"/>
<dbReference type="OrthoDB" id="10022288at2759"/>
<evidence type="ECO:0000256" key="1">
    <source>
        <dbReference type="ARBA" id="ARBA00004141"/>
    </source>
</evidence>
<keyword evidence="3" id="KW-1133">Transmembrane helix</keyword>
<dbReference type="PANTHER" id="PTHR34441:SF1">
    <property type="entry name" value="MOTILE SPERM DOMAIN-CONTAINING 1"/>
    <property type="match status" value="1"/>
</dbReference>
<dbReference type="InterPro" id="IPR013783">
    <property type="entry name" value="Ig-like_fold"/>
</dbReference>
<dbReference type="InterPro" id="IPR000535">
    <property type="entry name" value="MSP_dom"/>
</dbReference>
<dbReference type="AlphaFoldDB" id="A0A4C1WF22"/>
<dbReference type="PANTHER" id="PTHR34441">
    <property type="entry name" value="MOTILE SPERM DOMAIN-CONTAINING PROTEIN 1"/>
    <property type="match status" value="1"/>
</dbReference>
<name>A0A4C1WF22_EUMVA</name>
<sequence length="272" mass="31235">MKNFPVFVFPVSLEFYLGARHTYKQLLTLYNPYDFAVNFKVLCTAPNKFTVIDPEGVIAPQSCIDIVVRYTHTTTSHSNVTEKFRITMSDRNTQQTLGKRDIHTKLIDGEPANVTSESMGDNFHPLVTKVPASKQVEDNQRLPLCHHSHHSGVTIGRQGWQNATGPRPKRAPAQEAASSEIFFLTLYLSSSRKYLSGSENRRERRLKKNKKLPKISRYLKYDDFISKMRVDSAPKVKNWTLLKVYQNYQMQHPTPVSIQIQNNHNKELAKSK</sequence>
<evidence type="ECO:0000259" key="6">
    <source>
        <dbReference type="PROSITE" id="PS50202"/>
    </source>
</evidence>
<evidence type="ECO:0000256" key="4">
    <source>
        <dbReference type="ARBA" id="ARBA00023136"/>
    </source>
</evidence>
<dbReference type="Proteomes" id="UP000299102">
    <property type="component" value="Unassembled WGS sequence"/>
</dbReference>
<evidence type="ECO:0000313" key="7">
    <source>
        <dbReference type="EMBL" id="GBP48727.1"/>
    </source>
</evidence>
<dbReference type="GO" id="GO:0016020">
    <property type="term" value="C:membrane"/>
    <property type="evidence" value="ECO:0007669"/>
    <property type="project" value="UniProtKB-SubCell"/>
</dbReference>
<dbReference type="InterPro" id="IPR039283">
    <property type="entry name" value="MOSPD1/3"/>
</dbReference>
<dbReference type="PROSITE" id="PS50202">
    <property type="entry name" value="MSP"/>
    <property type="match status" value="1"/>
</dbReference>
<protein>
    <submittedName>
        <fullName evidence="7">Motile sperm domain-containing protein 1</fullName>
    </submittedName>
</protein>
<dbReference type="SUPFAM" id="SSF49354">
    <property type="entry name" value="PapD-like"/>
    <property type="match status" value="1"/>
</dbReference>
<feature type="region of interest" description="Disordered" evidence="5">
    <location>
        <begin position="153"/>
        <end position="174"/>
    </location>
</feature>